<comment type="caution">
    <text evidence="8">The sequence shown here is derived from an EMBL/GenBank/DDBJ whole genome shotgun (WGS) entry which is preliminary data.</text>
</comment>
<dbReference type="Proteomes" id="UP000434241">
    <property type="component" value="Unassembled WGS sequence"/>
</dbReference>
<sequence length="608" mass="70164">MILNFCYNKNGLQGGTTMDSVLNFFRSVYAFIRNQLSVTVIIYLCIAILVLILIWIIMRMIKRKKASKRLSDLEIEMNEIRNNSLAYKFNKASAFARVNDDIMDKVKSLTPKYDTCQKNLSACDDLFNEADDYVSRHCLRKSMRAMDDLETMMDETKERIRIVTQSLDHILARETEVRESANALKERFRNVKTVYQDNRSSFYGSVNYVDSCLEEIENEFSNFEEWMFASEFNKAKEEQEKISKMVDEISSKIAAFPGLYEKAKNVLPRAINEVRLHIKELQEKDIDLSYLEPEEKLTTIQSALSSSIDQLDAGEFEMAQENLEIIGDHILALQDDVTNEKEAYDEIHVSLQSNLDLVNVIGQELEEIMALYANIKDRFGLEDWTHRFSLAQIQMEDLSNRRDEIQKELKQNQRPSVDVVHGYRKFSEDVNEFHDQVKDMKEMLVGASSDESRAKKQLTKLQLILNEVRLNTVTRHLPSISSQFSADLKEGERLIQRVRVVLDHSPLDVQTLNADLQDAIDFVYKLYNNANNLVGVAVMVENAIVFGNRFRSTHAQMDSDLTRAELCFQNGEYTRALKIAIQAIENMHPGIYEKLIAQKDPAVMNQVQ</sequence>
<evidence type="ECO:0000256" key="5">
    <source>
        <dbReference type="ARBA" id="ARBA00023210"/>
    </source>
</evidence>
<reference evidence="8 9" key="1">
    <citation type="submission" date="2019-08" db="EMBL/GenBank/DDBJ databases">
        <title>In-depth cultivation of the pig gut microbiome towards novel bacterial diversity and tailored functional studies.</title>
        <authorList>
            <person name="Wylensek D."/>
            <person name="Hitch T.C.A."/>
            <person name="Clavel T."/>
        </authorList>
    </citation>
    <scope>NUCLEOTIDE SEQUENCE [LARGE SCALE GENOMIC DNA]</scope>
    <source>
        <strain evidence="8 9">LKV-472-APC-3</strain>
    </source>
</reference>
<feature type="coiled-coil region" evidence="6">
    <location>
        <begin position="139"/>
        <end position="166"/>
    </location>
</feature>
<keyword evidence="6" id="KW-0175">Coiled coil</keyword>
<dbReference type="GO" id="GO:0000921">
    <property type="term" value="P:septin ring assembly"/>
    <property type="evidence" value="ECO:0007669"/>
    <property type="project" value="InterPro"/>
</dbReference>
<evidence type="ECO:0000256" key="4">
    <source>
        <dbReference type="ARBA" id="ARBA00023136"/>
    </source>
</evidence>
<accession>A0A6N7VEP3</accession>
<keyword evidence="4 7" id="KW-0472">Membrane</keyword>
<dbReference type="AlphaFoldDB" id="A0A6N7VEP3"/>
<comment type="subcellular location">
    <subcellularLocation>
        <location evidence="1">Cell membrane</location>
        <topology evidence="1">Single-pass membrane protein</topology>
    </subcellularLocation>
</comment>
<dbReference type="Pfam" id="PF06160">
    <property type="entry name" value="EzrA"/>
    <property type="match status" value="1"/>
</dbReference>
<protein>
    <submittedName>
        <fullName evidence="8">Negative regulator of septation ring formation</fullName>
    </submittedName>
</protein>
<feature type="transmembrane region" description="Helical" evidence="7">
    <location>
        <begin position="36"/>
        <end position="58"/>
    </location>
</feature>
<dbReference type="InterPro" id="IPR010379">
    <property type="entry name" value="EzrA"/>
</dbReference>
<evidence type="ECO:0000256" key="2">
    <source>
        <dbReference type="ARBA" id="ARBA00022692"/>
    </source>
</evidence>
<dbReference type="EMBL" id="VUMR01000016">
    <property type="protein sequence ID" value="MSS56177.1"/>
    <property type="molecule type" value="Genomic_DNA"/>
</dbReference>
<evidence type="ECO:0000256" key="3">
    <source>
        <dbReference type="ARBA" id="ARBA00022989"/>
    </source>
</evidence>
<proteinExistence type="predicted"/>
<gene>
    <name evidence="8" type="ORF">FYJ55_04530</name>
</gene>
<dbReference type="GO" id="GO:0000917">
    <property type="term" value="P:division septum assembly"/>
    <property type="evidence" value="ECO:0007669"/>
    <property type="project" value="UniProtKB-KW"/>
</dbReference>
<name>A0A6N7VEP3_9FIRM</name>
<keyword evidence="5" id="KW-0131">Cell cycle</keyword>
<evidence type="ECO:0000256" key="7">
    <source>
        <dbReference type="SAM" id="Phobius"/>
    </source>
</evidence>
<keyword evidence="5" id="KW-0717">Septation</keyword>
<keyword evidence="2 7" id="KW-0812">Transmembrane</keyword>
<evidence type="ECO:0000256" key="1">
    <source>
        <dbReference type="ARBA" id="ARBA00004162"/>
    </source>
</evidence>
<evidence type="ECO:0000313" key="9">
    <source>
        <dbReference type="Proteomes" id="UP000434241"/>
    </source>
</evidence>
<keyword evidence="5" id="KW-0132">Cell division</keyword>
<evidence type="ECO:0000313" key="8">
    <source>
        <dbReference type="EMBL" id="MSS56177.1"/>
    </source>
</evidence>
<dbReference type="GO" id="GO:0005886">
    <property type="term" value="C:plasma membrane"/>
    <property type="evidence" value="ECO:0007669"/>
    <property type="project" value="UniProtKB-SubCell"/>
</dbReference>
<keyword evidence="9" id="KW-1185">Reference proteome</keyword>
<organism evidence="8 9">
    <name type="scientific">Holdemanella porci</name>
    <dbReference type="NCBI Taxonomy" id="2652276"/>
    <lineage>
        <taxon>Bacteria</taxon>
        <taxon>Bacillati</taxon>
        <taxon>Bacillota</taxon>
        <taxon>Erysipelotrichia</taxon>
        <taxon>Erysipelotrichales</taxon>
        <taxon>Erysipelotrichaceae</taxon>
        <taxon>Holdemanella</taxon>
    </lineage>
</organism>
<dbReference type="GO" id="GO:0005940">
    <property type="term" value="C:septin ring"/>
    <property type="evidence" value="ECO:0007669"/>
    <property type="project" value="InterPro"/>
</dbReference>
<evidence type="ECO:0000256" key="6">
    <source>
        <dbReference type="SAM" id="Coils"/>
    </source>
</evidence>
<keyword evidence="3 7" id="KW-1133">Transmembrane helix</keyword>